<dbReference type="Gene3D" id="3.90.25.10">
    <property type="entry name" value="UDP-galactose 4-epimerase, domain 1"/>
    <property type="match status" value="1"/>
</dbReference>
<evidence type="ECO:0000313" key="2">
    <source>
        <dbReference type="EMBL" id="KXG86970.1"/>
    </source>
</evidence>
<feature type="domain" description="NmrA-like" evidence="1">
    <location>
        <begin position="3"/>
        <end position="231"/>
    </location>
</feature>
<accession>A0A135P6E0</accession>
<comment type="caution">
    <text evidence="2">The sequence shown here is derived from an EMBL/GenBank/DDBJ whole genome shotgun (WGS) entry which is preliminary data.</text>
</comment>
<dbReference type="SUPFAM" id="SSF51735">
    <property type="entry name" value="NAD(P)-binding Rossmann-fold domains"/>
    <property type="match status" value="1"/>
</dbReference>
<dbReference type="AlphaFoldDB" id="A0A135P6E0"/>
<evidence type="ECO:0000313" key="3">
    <source>
        <dbReference type="Proteomes" id="UP000070498"/>
    </source>
</evidence>
<dbReference type="InterPro" id="IPR036291">
    <property type="entry name" value="NAD(P)-bd_dom_sf"/>
</dbReference>
<dbReference type="PANTHER" id="PTHR43162">
    <property type="match status" value="1"/>
</dbReference>
<keyword evidence="3" id="KW-1185">Reference proteome</keyword>
<dbReference type="EMBL" id="LNUW01000011">
    <property type="protein sequence ID" value="KXG86970.1"/>
    <property type="molecule type" value="Genomic_DNA"/>
</dbReference>
<gene>
    <name evidence="2" type="ORF">ATO67_21915</name>
</gene>
<dbReference type="PANTHER" id="PTHR43162:SF1">
    <property type="entry name" value="PRESTALK A DIFFERENTIATION PROTEIN A"/>
    <property type="match status" value="1"/>
</dbReference>
<evidence type="ECO:0000259" key="1">
    <source>
        <dbReference type="Pfam" id="PF05368"/>
    </source>
</evidence>
<proteinExistence type="predicted"/>
<dbReference type="InterPro" id="IPR008030">
    <property type="entry name" value="NmrA-like"/>
</dbReference>
<dbReference type="InterPro" id="IPR051604">
    <property type="entry name" value="Ergot_Alk_Oxidoreductase"/>
</dbReference>
<reference evidence="2 3" key="1">
    <citation type="submission" date="2015-11" db="EMBL/GenBank/DDBJ databases">
        <title>Draft genome sequence of Agrobacterium sp. R89-1.</title>
        <authorList>
            <person name="Zahradnik J."/>
            <person name="Kyslikova E."/>
            <person name="Palyzova A."/>
            <person name="Kyslik P."/>
        </authorList>
    </citation>
    <scope>NUCLEOTIDE SEQUENCE [LARGE SCALE GENOMIC DNA]</scope>
    <source>
        <strain evidence="2 3">R89-1</strain>
    </source>
</reference>
<dbReference type="Gene3D" id="3.40.50.720">
    <property type="entry name" value="NAD(P)-binding Rossmann-like Domain"/>
    <property type="match status" value="1"/>
</dbReference>
<dbReference type="Proteomes" id="UP000070498">
    <property type="component" value="Unassembled WGS sequence"/>
</dbReference>
<protein>
    <submittedName>
        <fullName evidence="2">NmrA family transcriptional regulator</fullName>
    </submittedName>
</protein>
<dbReference type="Pfam" id="PF05368">
    <property type="entry name" value="NmrA"/>
    <property type="match status" value="1"/>
</dbReference>
<sequence>MYAITGITGKVGGALAKALIDAGEPVRAVLRDPAKAEIWRKRGCEIAFADMRDATQFAAAFKGATGVFILPPSEFDPAPGYPEAAKQNEVLTTALLAARPERVVCLSTIGADADVDNLLSQRTMLEEALGELDLPVTFLRPGWFMENAAWDIASARDEGVLHSFLQPADKTFAMVATQDIGRLAADLIRERWIGKRVVELEGPARVSPNDLANAFALVLGHPVRVEIVPRASWEGLFRAQGTRHPQPRMRMLDGFNEGWIDFKDDGGNRVRGTTSLEQLIEALVRQAAASETA</sequence>
<dbReference type="STRING" id="2052828.ATO67_21915"/>
<name>A0A135P6E0_9HYPH</name>
<dbReference type="RefSeq" id="WP_067653964.1">
    <property type="nucleotide sequence ID" value="NZ_KQ961040.1"/>
</dbReference>
<organism evidence="2 3">
    <name type="scientific">Agrobacterium bohemicum</name>
    <dbReference type="NCBI Taxonomy" id="2052828"/>
    <lineage>
        <taxon>Bacteria</taxon>
        <taxon>Pseudomonadati</taxon>
        <taxon>Pseudomonadota</taxon>
        <taxon>Alphaproteobacteria</taxon>
        <taxon>Hyphomicrobiales</taxon>
        <taxon>Rhizobiaceae</taxon>
        <taxon>Rhizobium/Agrobacterium group</taxon>
        <taxon>Agrobacterium</taxon>
    </lineage>
</organism>